<feature type="transmembrane region" description="Helical" evidence="1">
    <location>
        <begin position="20"/>
        <end position="41"/>
    </location>
</feature>
<dbReference type="AlphaFoldDB" id="A0A3D8IQV6"/>
<reference evidence="2 3" key="1">
    <citation type="submission" date="2018-04" db="EMBL/GenBank/DDBJ databases">
        <title>Novel Campyloabacter and Helicobacter Species and Strains.</title>
        <authorList>
            <person name="Mannion A.J."/>
            <person name="Shen Z."/>
            <person name="Fox J.G."/>
        </authorList>
    </citation>
    <scope>NUCLEOTIDE SEQUENCE [LARGE SCALE GENOMIC DNA]</scope>
    <source>
        <strain evidence="2 3">MIT 17-337</strain>
    </source>
</reference>
<feature type="transmembrane region" description="Helical" evidence="1">
    <location>
        <begin position="53"/>
        <end position="74"/>
    </location>
</feature>
<dbReference type="OrthoDB" id="5329781at2"/>
<dbReference type="EMBL" id="NXLQ01000001">
    <property type="protein sequence ID" value="RDU67639.1"/>
    <property type="molecule type" value="Genomic_DNA"/>
</dbReference>
<dbReference type="RefSeq" id="WP_115542165.1">
    <property type="nucleotide sequence ID" value="NZ_NXLQ01000001.1"/>
</dbReference>
<organism evidence="2 3">
    <name type="scientific">Helicobacter didelphidarum</name>
    <dbReference type="NCBI Taxonomy" id="2040648"/>
    <lineage>
        <taxon>Bacteria</taxon>
        <taxon>Pseudomonadati</taxon>
        <taxon>Campylobacterota</taxon>
        <taxon>Epsilonproteobacteria</taxon>
        <taxon>Campylobacterales</taxon>
        <taxon>Helicobacteraceae</taxon>
        <taxon>Helicobacter</taxon>
    </lineage>
</organism>
<dbReference type="Proteomes" id="UP000256379">
    <property type="component" value="Unassembled WGS sequence"/>
</dbReference>
<feature type="transmembrane region" description="Helical" evidence="1">
    <location>
        <begin position="86"/>
        <end position="105"/>
    </location>
</feature>
<name>A0A3D8IQV6_9HELI</name>
<evidence type="ECO:0000313" key="3">
    <source>
        <dbReference type="Proteomes" id="UP000256379"/>
    </source>
</evidence>
<evidence type="ECO:0000256" key="1">
    <source>
        <dbReference type="SAM" id="Phobius"/>
    </source>
</evidence>
<keyword evidence="3" id="KW-1185">Reference proteome</keyword>
<protein>
    <recommendedName>
        <fullName evidence="4">TerC family integral membrane protein</fullName>
    </recommendedName>
</protein>
<comment type="caution">
    <text evidence="2">The sequence shown here is derived from an EMBL/GenBank/DDBJ whole genome shotgun (WGS) entry which is preliminary data.</text>
</comment>
<proteinExistence type="predicted"/>
<sequence>MDFEENFSFFLSDAYTQGSLMHEIFTCMFILPYVWYLLVLFSHKTYLSMNNKIYFIMPITFFLLSVAIVTGIFLLSMRGFIFDLRIILMIIVCYIFLAGEIYRLVTLKKAKTSLEGMKKYTKFCKIMYFLFLLLYFIVIGFSKAYKG</sequence>
<accession>A0A3D8IQV6</accession>
<keyword evidence="1" id="KW-0812">Transmembrane</keyword>
<keyword evidence="1" id="KW-0472">Membrane</keyword>
<gene>
    <name evidence="2" type="ORF">CQA53_01140</name>
</gene>
<evidence type="ECO:0008006" key="4">
    <source>
        <dbReference type="Google" id="ProtNLM"/>
    </source>
</evidence>
<keyword evidence="1" id="KW-1133">Transmembrane helix</keyword>
<evidence type="ECO:0000313" key="2">
    <source>
        <dbReference type="EMBL" id="RDU67639.1"/>
    </source>
</evidence>
<feature type="transmembrane region" description="Helical" evidence="1">
    <location>
        <begin position="126"/>
        <end position="145"/>
    </location>
</feature>